<dbReference type="AlphaFoldDB" id="A0AA88LR42"/>
<dbReference type="EMBL" id="JAUPFM010000018">
    <property type="protein sequence ID" value="KAK2822521.1"/>
    <property type="molecule type" value="Genomic_DNA"/>
</dbReference>
<sequence>MTSLFWTGGCAKRGTSAIWHHEVPEKKQKRSLVNRPPQETGGGSSTILDFTAISGIFEHKDDFSWDFRRRAWTSCSPGNADGQLASRDSAPVLPARLKIQGTNNGSELVWRSPQVSHSPKGILCVCRQRCHTQLHYRWQPNPTDNLGEGQA</sequence>
<reference evidence="2" key="1">
    <citation type="submission" date="2023-07" db="EMBL/GenBank/DDBJ databases">
        <title>Chromosome-level Genome Assembly of Striped Snakehead (Channa striata).</title>
        <authorList>
            <person name="Liu H."/>
        </authorList>
    </citation>
    <scope>NUCLEOTIDE SEQUENCE</scope>
    <source>
        <strain evidence="2">Gz</strain>
        <tissue evidence="2">Muscle</tissue>
    </source>
</reference>
<organism evidence="2 3">
    <name type="scientific">Channa striata</name>
    <name type="common">Snakehead murrel</name>
    <name type="synonym">Ophicephalus striatus</name>
    <dbReference type="NCBI Taxonomy" id="64152"/>
    <lineage>
        <taxon>Eukaryota</taxon>
        <taxon>Metazoa</taxon>
        <taxon>Chordata</taxon>
        <taxon>Craniata</taxon>
        <taxon>Vertebrata</taxon>
        <taxon>Euteleostomi</taxon>
        <taxon>Actinopterygii</taxon>
        <taxon>Neopterygii</taxon>
        <taxon>Teleostei</taxon>
        <taxon>Neoteleostei</taxon>
        <taxon>Acanthomorphata</taxon>
        <taxon>Anabantaria</taxon>
        <taxon>Anabantiformes</taxon>
        <taxon>Channoidei</taxon>
        <taxon>Channidae</taxon>
        <taxon>Channa</taxon>
    </lineage>
</organism>
<accession>A0AA88LR42</accession>
<proteinExistence type="predicted"/>
<comment type="caution">
    <text evidence="2">The sequence shown here is derived from an EMBL/GenBank/DDBJ whole genome shotgun (WGS) entry which is preliminary data.</text>
</comment>
<evidence type="ECO:0000256" key="1">
    <source>
        <dbReference type="SAM" id="MobiDB-lite"/>
    </source>
</evidence>
<keyword evidence="3" id="KW-1185">Reference proteome</keyword>
<protein>
    <submittedName>
        <fullName evidence="2">Uncharacterized protein</fullName>
    </submittedName>
</protein>
<evidence type="ECO:0000313" key="3">
    <source>
        <dbReference type="Proteomes" id="UP001187415"/>
    </source>
</evidence>
<feature type="region of interest" description="Disordered" evidence="1">
    <location>
        <begin position="24"/>
        <end position="45"/>
    </location>
</feature>
<dbReference type="Proteomes" id="UP001187415">
    <property type="component" value="Unassembled WGS sequence"/>
</dbReference>
<evidence type="ECO:0000313" key="2">
    <source>
        <dbReference type="EMBL" id="KAK2822521.1"/>
    </source>
</evidence>
<name>A0AA88LR42_CHASR</name>
<gene>
    <name evidence="2" type="ORF">Q5P01_022586</name>
</gene>